<dbReference type="EMBL" id="WBVQ01000003">
    <property type="protein sequence ID" value="KAB2815145.1"/>
    <property type="molecule type" value="Genomic_DNA"/>
</dbReference>
<feature type="transmembrane region" description="Helical" evidence="1">
    <location>
        <begin position="12"/>
        <end position="36"/>
    </location>
</feature>
<sequence>MHRKFNLSAFTSHFIATVILAIKMNHLLFISTIIFLTSCRQSNNNDDSERAEKQTETSTKFEVSQTEQETRNKVIIEKTDSPNFYFSSVEHQADSLLVFYENATDSSLANRIKWEQKFFCAFPSSFKGMQSLFGYDNEIGAAPLYDYPKGENVIQYFSQLESIPDSAYYDKYIRINIDGIWEADNIREAFDFANRLTTDTENACKVLSTFSDKEIKSVFHFIFDGPHPKNKYNEKLYENLKLAIAGQNQRLSRLLTDTYGKLVAEDNGHGH</sequence>
<keyword evidence="3" id="KW-1185">Reference proteome</keyword>
<reference evidence="2 3" key="1">
    <citation type="submission" date="2019-10" db="EMBL/GenBank/DDBJ databases">
        <title>Genome sequence of Phaeocystidibacter marisrubri JCM30614 (type strain).</title>
        <authorList>
            <person name="Bowman J.P."/>
        </authorList>
    </citation>
    <scope>NUCLEOTIDE SEQUENCE [LARGE SCALE GENOMIC DNA]</scope>
    <source>
        <strain evidence="2 3">JCM 30614</strain>
    </source>
</reference>
<evidence type="ECO:0000313" key="3">
    <source>
        <dbReference type="Proteomes" id="UP000484164"/>
    </source>
</evidence>
<protein>
    <submittedName>
        <fullName evidence="2">Uncharacterized protein</fullName>
    </submittedName>
</protein>
<name>A0A6L3ZD57_9FLAO</name>
<keyword evidence="1" id="KW-0472">Membrane</keyword>
<dbReference type="RefSeq" id="WP_151694183.1">
    <property type="nucleotide sequence ID" value="NZ_BMGX01000001.1"/>
</dbReference>
<evidence type="ECO:0000313" key="2">
    <source>
        <dbReference type="EMBL" id="KAB2815145.1"/>
    </source>
</evidence>
<accession>A0A6L3ZD57</accession>
<dbReference type="OrthoDB" id="7054664at2"/>
<proteinExistence type="predicted"/>
<keyword evidence="1" id="KW-1133">Transmembrane helix</keyword>
<gene>
    <name evidence="2" type="ORF">F8C82_13685</name>
</gene>
<dbReference type="Proteomes" id="UP000484164">
    <property type="component" value="Unassembled WGS sequence"/>
</dbReference>
<comment type="caution">
    <text evidence="2">The sequence shown here is derived from an EMBL/GenBank/DDBJ whole genome shotgun (WGS) entry which is preliminary data.</text>
</comment>
<organism evidence="2 3">
    <name type="scientific">Phaeocystidibacter marisrubri</name>
    <dbReference type="NCBI Taxonomy" id="1577780"/>
    <lineage>
        <taxon>Bacteria</taxon>
        <taxon>Pseudomonadati</taxon>
        <taxon>Bacteroidota</taxon>
        <taxon>Flavobacteriia</taxon>
        <taxon>Flavobacteriales</taxon>
        <taxon>Phaeocystidibacteraceae</taxon>
        <taxon>Phaeocystidibacter</taxon>
    </lineage>
</organism>
<evidence type="ECO:0000256" key="1">
    <source>
        <dbReference type="SAM" id="Phobius"/>
    </source>
</evidence>
<keyword evidence="1" id="KW-0812">Transmembrane</keyword>
<dbReference type="AlphaFoldDB" id="A0A6L3ZD57"/>